<name>A0A4Q7U4T7_9MICO</name>
<dbReference type="OrthoDB" id="5123569at2"/>
<comment type="caution">
    <text evidence="1">The sequence shown here is derived from an EMBL/GenBank/DDBJ whole genome shotgun (WGS) entry which is preliminary data.</text>
</comment>
<evidence type="ECO:0000313" key="2">
    <source>
        <dbReference type="Proteomes" id="UP000291832"/>
    </source>
</evidence>
<organism evidence="1 2">
    <name type="scientific">Leucobacter luti</name>
    <dbReference type="NCBI Taxonomy" id="340320"/>
    <lineage>
        <taxon>Bacteria</taxon>
        <taxon>Bacillati</taxon>
        <taxon>Actinomycetota</taxon>
        <taxon>Actinomycetes</taxon>
        <taxon>Micrococcales</taxon>
        <taxon>Microbacteriaceae</taxon>
        <taxon>Leucobacter</taxon>
    </lineage>
</organism>
<gene>
    <name evidence="1" type="ORF">EV139_0391</name>
</gene>
<sequence length="253" mass="25745">MARGRSSWWKKLLGVVIALAVLGGAAEFALRLILPGVIETAVRGQLKLSGDHPVDVTLGGSTVLNAFRGGVGDVTVTVPETPLVDGIVADATVHAGLVPFNPLTGEIRDGTVELTVPQDQLAGVVKLLTKGVATTGEVRDGELVVGRSVTILGQEIPLTIGLGLSVADGDVLLEPKQVSAAGLDLSAEQISQATGALLDPVLHPAPVCVRDQLPAGVTLTDVTLSSTGTAIIEAKLAPDAVSNPAQRAKGSCE</sequence>
<dbReference type="RefSeq" id="WP_130452625.1">
    <property type="nucleotide sequence ID" value="NZ_QYAG01000004.1"/>
</dbReference>
<keyword evidence="2" id="KW-1185">Reference proteome</keyword>
<dbReference type="Proteomes" id="UP000291832">
    <property type="component" value="Unassembled WGS sequence"/>
</dbReference>
<dbReference type="AlphaFoldDB" id="A0A4Q7U4T7"/>
<accession>A0A4Q7U4T7</accession>
<protein>
    <submittedName>
        <fullName evidence="1">DUF2993 family protein</fullName>
    </submittedName>
</protein>
<evidence type="ECO:0000313" key="1">
    <source>
        <dbReference type="EMBL" id="RZT68664.1"/>
    </source>
</evidence>
<proteinExistence type="predicted"/>
<reference evidence="1 2" key="1">
    <citation type="journal article" date="2015" name="Stand. Genomic Sci.">
        <title>Genomic Encyclopedia of Bacterial and Archaeal Type Strains, Phase III: the genomes of soil and plant-associated and newly described type strains.</title>
        <authorList>
            <person name="Whitman W.B."/>
            <person name="Woyke T."/>
            <person name="Klenk H.P."/>
            <person name="Zhou Y."/>
            <person name="Lilburn T.G."/>
            <person name="Beck B.J."/>
            <person name="De Vos P."/>
            <person name="Vandamme P."/>
            <person name="Eisen J.A."/>
            <person name="Garrity G."/>
            <person name="Hugenholtz P."/>
            <person name="Kyrpides N.C."/>
        </authorList>
    </citation>
    <scope>NUCLEOTIDE SEQUENCE [LARGE SCALE GENOMIC DNA]</scope>
    <source>
        <strain evidence="1 2">RF6</strain>
    </source>
</reference>
<dbReference type="EMBL" id="SHKI01000002">
    <property type="protein sequence ID" value="RZT68664.1"/>
    <property type="molecule type" value="Genomic_DNA"/>
</dbReference>